<dbReference type="Pfam" id="PF00719">
    <property type="entry name" value="Pyrophosphatase"/>
    <property type="match status" value="1"/>
</dbReference>
<evidence type="ECO:0000256" key="1">
    <source>
        <dbReference type="ARBA" id="ARBA00001946"/>
    </source>
</evidence>
<dbReference type="Gene3D" id="3.90.80.10">
    <property type="entry name" value="Inorganic pyrophosphatase"/>
    <property type="match status" value="1"/>
</dbReference>
<dbReference type="GO" id="GO:0005737">
    <property type="term" value="C:cytoplasm"/>
    <property type="evidence" value="ECO:0007669"/>
    <property type="project" value="InterPro"/>
</dbReference>
<evidence type="ECO:0000256" key="6">
    <source>
        <dbReference type="ARBA" id="ARBA00022842"/>
    </source>
</evidence>
<dbReference type="PANTHER" id="PTHR10286">
    <property type="entry name" value="INORGANIC PYROPHOSPHATASE"/>
    <property type="match status" value="1"/>
</dbReference>
<feature type="chain" id="PRO_5014476404" description="inorganic diphosphatase" evidence="9">
    <location>
        <begin position="20"/>
        <end position="434"/>
    </location>
</feature>
<evidence type="ECO:0000256" key="8">
    <source>
        <dbReference type="SAM" id="MobiDB-lite"/>
    </source>
</evidence>
<dbReference type="EMBL" id="PGGS01000060">
    <property type="protein sequence ID" value="PNH10321.1"/>
    <property type="molecule type" value="Genomic_DNA"/>
</dbReference>
<dbReference type="GO" id="GO:0006796">
    <property type="term" value="P:phosphate-containing compound metabolic process"/>
    <property type="evidence" value="ECO:0007669"/>
    <property type="project" value="InterPro"/>
</dbReference>
<comment type="similarity">
    <text evidence="2">Belongs to the PPase family.</text>
</comment>
<protein>
    <recommendedName>
        <fullName evidence="3">inorganic diphosphatase</fullName>
        <ecNumber evidence="3">3.6.1.1</ecNumber>
    </recommendedName>
</protein>
<evidence type="ECO:0000256" key="3">
    <source>
        <dbReference type="ARBA" id="ARBA00012146"/>
    </source>
</evidence>
<keyword evidence="6" id="KW-0460">Magnesium</keyword>
<evidence type="ECO:0000256" key="9">
    <source>
        <dbReference type="SAM" id="SignalP"/>
    </source>
</evidence>
<evidence type="ECO:0000256" key="2">
    <source>
        <dbReference type="ARBA" id="ARBA00006220"/>
    </source>
</evidence>
<dbReference type="GO" id="GO:0004427">
    <property type="term" value="F:inorganic diphosphate phosphatase activity"/>
    <property type="evidence" value="ECO:0007669"/>
    <property type="project" value="UniProtKB-EC"/>
</dbReference>
<dbReference type="GO" id="GO:0000287">
    <property type="term" value="F:magnesium ion binding"/>
    <property type="evidence" value="ECO:0007669"/>
    <property type="project" value="InterPro"/>
</dbReference>
<dbReference type="SUPFAM" id="SSF50324">
    <property type="entry name" value="Inorganic pyrophosphatase"/>
    <property type="match status" value="1"/>
</dbReference>
<evidence type="ECO:0000256" key="7">
    <source>
        <dbReference type="ARBA" id="ARBA00047820"/>
    </source>
</evidence>
<keyword evidence="11" id="KW-1185">Reference proteome</keyword>
<evidence type="ECO:0000313" key="10">
    <source>
        <dbReference type="EMBL" id="PNH10321.1"/>
    </source>
</evidence>
<dbReference type="InterPro" id="IPR036649">
    <property type="entry name" value="Pyrophosphatase_sf"/>
</dbReference>
<evidence type="ECO:0000256" key="4">
    <source>
        <dbReference type="ARBA" id="ARBA00022723"/>
    </source>
</evidence>
<dbReference type="EC" id="3.6.1.1" evidence="3"/>
<reference evidence="10 11" key="1">
    <citation type="journal article" date="2017" name="Mol. Biol. Evol.">
        <title>The 4-celled Tetrabaena socialis nuclear genome reveals the essential components for genetic control of cell number at the origin of multicellularity in the volvocine lineage.</title>
        <authorList>
            <person name="Featherston J."/>
            <person name="Arakaki Y."/>
            <person name="Hanschen E.R."/>
            <person name="Ferris P.J."/>
            <person name="Michod R.E."/>
            <person name="Olson B.J.S.C."/>
            <person name="Nozaki H."/>
            <person name="Durand P.M."/>
        </authorList>
    </citation>
    <scope>NUCLEOTIDE SEQUENCE [LARGE SCALE GENOMIC DNA]</scope>
    <source>
        <strain evidence="10 11">NIES-571</strain>
    </source>
</reference>
<dbReference type="OrthoDB" id="537538at2759"/>
<comment type="cofactor">
    <cofactor evidence="1">
        <name>Mg(2+)</name>
        <dbReference type="ChEBI" id="CHEBI:18420"/>
    </cofactor>
</comment>
<comment type="catalytic activity">
    <reaction evidence="7">
        <text>diphosphate + H2O = 2 phosphate + H(+)</text>
        <dbReference type="Rhea" id="RHEA:24576"/>
        <dbReference type="ChEBI" id="CHEBI:15377"/>
        <dbReference type="ChEBI" id="CHEBI:15378"/>
        <dbReference type="ChEBI" id="CHEBI:33019"/>
        <dbReference type="ChEBI" id="CHEBI:43474"/>
        <dbReference type="EC" id="3.6.1.1"/>
    </reaction>
</comment>
<comment type="caution">
    <text evidence="10">The sequence shown here is derived from an EMBL/GenBank/DDBJ whole genome shotgun (WGS) entry which is preliminary data.</text>
</comment>
<feature type="region of interest" description="Disordered" evidence="8">
    <location>
        <begin position="342"/>
        <end position="366"/>
    </location>
</feature>
<dbReference type="InterPro" id="IPR008162">
    <property type="entry name" value="Pyrophosphatase"/>
</dbReference>
<accession>A0A2J8ACS6</accession>
<proteinExistence type="inferred from homology"/>
<organism evidence="10 11">
    <name type="scientific">Tetrabaena socialis</name>
    <dbReference type="NCBI Taxonomy" id="47790"/>
    <lineage>
        <taxon>Eukaryota</taxon>
        <taxon>Viridiplantae</taxon>
        <taxon>Chlorophyta</taxon>
        <taxon>core chlorophytes</taxon>
        <taxon>Chlorophyceae</taxon>
        <taxon>CS clade</taxon>
        <taxon>Chlamydomonadales</taxon>
        <taxon>Tetrabaenaceae</taxon>
        <taxon>Tetrabaena</taxon>
    </lineage>
</organism>
<gene>
    <name evidence="10" type="ORF">TSOC_002958</name>
</gene>
<name>A0A2J8ACS6_9CHLO</name>
<evidence type="ECO:0000313" key="11">
    <source>
        <dbReference type="Proteomes" id="UP000236333"/>
    </source>
</evidence>
<sequence length="434" mass="45081">MSLLAAVSLPPLLAARVSGMRTLSAAAEPDAMVAAASTAAAAVAAAVGHSNSSRAVAAEGAGAARATTLQAPKKAPLAAAASNVSSASGNKSSTRARPGEVLQYRRIVPGPKLTGAADPKAFEVYDGCRSRAYGKPGNFNFTVYCENSTTGHNVSFWHEIPLDLATNPQDGAITFWVTNEIPRGTNAKIETVTTVPHNPMAQNVVATPAVNGTTAAAAPPQIRFYRVGPSLVNYGGIPQTWEASDEADPLTGLPADNDPLDFIEIGAAPIPVGGVVRVKLLGALSLVDQGETDWKMVVINVKDPNATKWDDIIDVPAAKRQQLYDFFRTYKVAEGKQANHFTANTATANRNTTAGAATQPPQQAKEATTWQEAYFGRDAAAKVLRGKYAEWQRLLAGGCTTPRCTPLAEAAVAGGISGVSGGAAPKPGGKQKAK</sequence>
<dbReference type="Proteomes" id="UP000236333">
    <property type="component" value="Unassembled WGS sequence"/>
</dbReference>
<dbReference type="AlphaFoldDB" id="A0A2J8ACS6"/>
<feature type="compositionally biased region" description="Low complexity" evidence="8">
    <location>
        <begin position="342"/>
        <end position="364"/>
    </location>
</feature>
<keyword evidence="5" id="KW-0378">Hydrolase</keyword>
<keyword evidence="9" id="KW-0732">Signal</keyword>
<evidence type="ECO:0000256" key="5">
    <source>
        <dbReference type="ARBA" id="ARBA00022801"/>
    </source>
</evidence>
<feature type="signal peptide" evidence="9">
    <location>
        <begin position="1"/>
        <end position="19"/>
    </location>
</feature>
<keyword evidence="4" id="KW-0479">Metal-binding</keyword>